<feature type="region of interest" description="Disordered" evidence="1">
    <location>
        <begin position="519"/>
        <end position="569"/>
    </location>
</feature>
<feature type="region of interest" description="Disordered" evidence="1">
    <location>
        <begin position="355"/>
        <end position="378"/>
    </location>
</feature>
<feature type="region of interest" description="Disordered" evidence="1">
    <location>
        <begin position="1"/>
        <end position="36"/>
    </location>
</feature>
<feature type="compositionally biased region" description="Basic and acidic residues" evidence="1">
    <location>
        <begin position="1059"/>
        <end position="1069"/>
    </location>
</feature>
<feature type="region of interest" description="Disordered" evidence="1">
    <location>
        <begin position="315"/>
        <end position="337"/>
    </location>
</feature>
<comment type="caution">
    <text evidence="2">The sequence shown here is derived from an EMBL/GenBank/DDBJ whole genome shotgun (WGS) entry which is preliminary data.</text>
</comment>
<dbReference type="OrthoDB" id="9947610at2759"/>
<feature type="compositionally biased region" description="Basic and acidic residues" evidence="1">
    <location>
        <begin position="1106"/>
        <end position="1117"/>
    </location>
</feature>
<accession>A0A401RT71</accession>
<dbReference type="EMBL" id="BEZZ01002171">
    <property type="protein sequence ID" value="GCC21320.1"/>
    <property type="molecule type" value="Genomic_DNA"/>
</dbReference>
<evidence type="ECO:0000256" key="1">
    <source>
        <dbReference type="SAM" id="MobiDB-lite"/>
    </source>
</evidence>
<proteinExistence type="predicted"/>
<dbReference type="AlphaFoldDB" id="A0A401RT71"/>
<name>A0A401RT71_CHIPU</name>
<feature type="compositionally biased region" description="Polar residues" evidence="1">
    <location>
        <begin position="365"/>
        <end position="376"/>
    </location>
</feature>
<evidence type="ECO:0000313" key="3">
    <source>
        <dbReference type="Proteomes" id="UP000287033"/>
    </source>
</evidence>
<sequence>MVLARVTPMSHDWKDLQQNPHSLQSADNSNIKDMPMEGTQLHDKLSDQNGELEDTCSTLEKSIEMQNQSSLTEMTEQKRVPPAPAVPPLSLKPDVCSQEDVHNIHFYFTPSTMNEVSIITSQVSSSFNAQQNLMSSGSLISAANVSSHSSIPVTSQLTALAGHCNFGVSSVGSSNSTLQQTVTASPVEMGTLCNSEQQSTLPFPGPPHSVNVLCSAVNIASTSEGKQTIQLVSSGSTPSSEAFHTSNSLHSVCLVPRESSGKQATSGLVLVVPPSVLVQNCQNVEASSICRPSTVLTGGEHMPVRLTECQGGASSLVAGAPTPESEKSNTAQPAAASPLNLTGQQHEEIISSLTAGGIGEPANGAHTSADPSQKTPSEVLPISTEVSGKKRNLTLDAGVSSKDCGFQHCLMLCDGQENVTDSPPHKRFMASALEGLSKGENVCKDVPLPDEKEATNSSELMTCSDSSERPELVVDDQTVAKCNTVQSEICITGVFSLGDNTGMWKTVEQSSPCPVVDLTGSSQEEINDESTIKETGESSLKDQEAHEDCDTVKENPQVPSSPLSNLESERCPSVKESPQMGQAQSALEVSQEKLPSQQILQTHTSQVNILIDLTADKDDFTEPQQSHSVLPSDYKEQDEKMVSDQNVTSVEINNPPPPLKFSDCEPQGLDDLLHSIDTEIETLMNFWNPYPSKFAHANAAKSASKHCDQQKSENCENTLPSVAIETASVSEEVQMPDERVKARLVDDLDCNSSYNIKVLGHTEILNLLAEIAKPKLNEKLPPGSVWSETFDRSDVRLSEEMPGKPSQNASSDGWKAGSCKVGAMKLPGRPWGDQSPTLQPVTNKNSCAKKTKRERKEYCCINAWLAASGVLGIYCNCKLSQGNKTENQLDLRHAMHENQNSNEPSDPNCIGKYMAVEATLHSVPVATHRGHALEVSESWNTGPRSCSDAAPDSNQDEVLRDVQQEVCVVQAMQQQAGANNTRIENNEVEGFCKPGIAHLSSLRMSEEPVGLPCKAASHEKPDRKESKDISRDLVEVQPDKNTWTALELDDQTTNGNRDPPSDTLRKKTGDQTVKCNVNRHLGAKLGFKVMKRKPDASNCRSPQKQRKSETQGKEGKSAKCPSLQKNCIPQKKTRSDADAKLLSNYNCHVMVRDKTYSSSGECAVLVNLVPVSGKFCKTKAKRRSKSQ</sequence>
<gene>
    <name evidence="2" type="ORF">chiPu_0019787</name>
</gene>
<organism evidence="2 3">
    <name type="scientific">Chiloscyllium punctatum</name>
    <name type="common">Brownbanded bambooshark</name>
    <name type="synonym">Hemiscyllium punctatum</name>
    <dbReference type="NCBI Taxonomy" id="137246"/>
    <lineage>
        <taxon>Eukaryota</taxon>
        <taxon>Metazoa</taxon>
        <taxon>Chordata</taxon>
        <taxon>Craniata</taxon>
        <taxon>Vertebrata</taxon>
        <taxon>Chondrichthyes</taxon>
        <taxon>Elasmobranchii</taxon>
        <taxon>Galeomorphii</taxon>
        <taxon>Galeoidea</taxon>
        <taxon>Orectolobiformes</taxon>
        <taxon>Hemiscylliidae</taxon>
        <taxon>Chiloscyllium</taxon>
    </lineage>
</organism>
<dbReference type="Proteomes" id="UP000287033">
    <property type="component" value="Unassembled WGS sequence"/>
</dbReference>
<feature type="region of interest" description="Disordered" evidence="1">
    <location>
        <begin position="447"/>
        <end position="469"/>
    </location>
</feature>
<keyword evidence="3" id="KW-1185">Reference proteome</keyword>
<feature type="compositionally biased region" description="Polar residues" evidence="1">
    <location>
        <begin position="455"/>
        <end position="465"/>
    </location>
</feature>
<feature type="compositionally biased region" description="Polar residues" evidence="1">
    <location>
        <begin position="557"/>
        <end position="566"/>
    </location>
</feature>
<feature type="compositionally biased region" description="Basic and acidic residues" evidence="1">
    <location>
        <begin position="530"/>
        <end position="553"/>
    </location>
</feature>
<reference evidence="2 3" key="1">
    <citation type="journal article" date="2018" name="Nat. Ecol. Evol.">
        <title>Shark genomes provide insights into elasmobranch evolution and the origin of vertebrates.</title>
        <authorList>
            <person name="Hara Y"/>
            <person name="Yamaguchi K"/>
            <person name="Onimaru K"/>
            <person name="Kadota M"/>
            <person name="Koyanagi M"/>
            <person name="Keeley SD"/>
            <person name="Tatsumi K"/>
            <person name="Tanaka K"/>
            <person name="Motone F"/>
            <person name="Kageyama Y"/>
            <person name="Nozu R"/>
            <person name="Adachi N"/>
            <person name="Nishimura O"/>
            <person name="Nakagawa R"/>
            <person name="Tanegashima C"/>
            <person name="Kiyatake I"/>
            <person name="Matsumoto R"/>
            <person name="Murakumo K"/>
            <person name="Nishida K"/>
            <person name="Terakita A"/>
            <person name="Kuratani S"/>
            <person name="Sato K"/>
            <person name="Hyodo S Kuraku.S."/>
        </authorList>
    </citation>
    <scope>NUCLEOTIDE SEQUENCE [LARGE SCALE GENOMIC DNA]</scope>
</reference>
<feature type="region of interest" description="Disordered" evidence="1">
    <location>
        <begin position="1091"/>
        <end position="1121"/>
    </location>
</feature>
<feature type="compositionally biased region" description="Basic and acidic residues" evidence="1">
    <location>
        <begin position="1016"/>
        <end position="1038"/>
    </location>
</feature>
<evidence type="ECO:0000313" key="2">
    <source>
        <dbReference type="EMBL" id="GCC21320.1"/>
    </source>
</evidence>
<dbReference type="OMA" id="EYCCINA"/>
<feature type="compositionally biased region" description="Polar residues" evidence="1">
    <location>
        <begin position="16"/>
        <end position="31"/>
    </location>
</feature>
<feature type="region of interest" description="Disordered" evidence="1">
    <location>
        <begin position="1010"/>
        <end position="1071"/>
    </location>
</feature>
<protein>
    <submittedName>
        <fullName evidence="2">Uncharacterized protein</fullName>
    </submittedName>
</protein>